<protein>
    <submittedName>
        <fullName evidence="2">Uncharacterized protein</fullName>
    </submittedName>
</protein>
<gene>
    <name evidence="2" type="ORF">HNR61_000049</name>
</gene>
<dbReference type="AlphaFoldDB" id="A0A7W3LHV2"/>
<evidence type="ECO:0000313" key="3">
    <source>
        <dbReference type="Proteomes" id="UP000572680"/>
    </source>
</evidence>
<proteinExistence type="predicted"/>
<feature type="region of interest" description="Disordered" evidence="1">
    <location>
        <begin position="1"/>
        <end position="20"/>
    </location>
</feature>
<reference evidence="2 3" key="1">
    <citation type="submission" date="2020-08" db="EMBL/GenBank/DDBJ databases">
        <title>Genomic Encyclopedia of Type Strains, Phase IV (KMG-IV): sequencing the most valuable type-strain genomes for metagenomic binning, comparative biology and taxonomic classification.</title>
        <authorList>
            <person name="Goeker M."/>
        </authorList>
    </citation>
    <scope>NUCLEOTIDE SEQUENCE [LARGE SCALE GENOMIC DNA]</scope>
    <source>
        <strain evidence="2 3">DSM 44197</strain>
    </source>
</reference>
<accession>A0A7W3LHV2</accession>
<evidence type="ECO:0000256" key="1">
    <source>
        <dbReference type="SAM" id="MobiDB-lite"/>
    </source>
</evidence>
<evidence type="ECO:0000313" key="2">
    <source>
        <dbReference type="EMBL" id="MBA8948451.1"/>
    </source>
</evidence>
<dbReference type="Proteomes" id="UP000572680">
    <property type="component" value="Unassembled WGS sequence"/>
</dbReference>
<dbReference type="EMBL" id="JACJIA010000001">
    <property type="protein sequence ID" value="MBA8948451.1"/>
    <property type="molecule type" value="Genomic_DNA"/>
</dbReference>
<name>A0A7W3LHV2_ACTNM</name>
<organism evidence="2 3">
    <name type="scientific">Actinomadura namibiensis</name>
    <dbReference type="NCBI Taxonomy" id="182080"/>
    <lineage>
        <taxon>Bacteria</taxon>
        <taxon>Bacillati</taxon>
        <taxon>Actinomycetota</taxon>
        <taxon>Actinomycetes</taxon>
        <taxon>Streptosporangiales</taxon>
        <taxon>Thermomonosporaceae</taxon>
        <taxon>Actinomadura</taxon>
    </lineage>
</organism>
<keyword evidence="3" id="KW-1185">Reference proteome</keyword>
<sequence length="45" mass="4468">MSPVPEGAATSPAPSGNPAPEMVKILVKTVARGVRDRGGGPILSV</sequence>
<comment type="caution">
    <text evidence="2">The sequence shown here is derived from an EMBL/GenBank/DDBJ whole genome shotgun (WGS) entry which is preliminary data.</text>
</comment>